<evidence type="ECO:0000313" key="2">
    <source>
        <dbReference type="EMBL" id="PJE80667.1"/>
    </source>
</evidence>
<name>A0A2H9TBU2_9ZZZZ</name>
<accession>A0A2H9TBU2</accession>
<dbReference type="GO" id="GO:0003677">
    <property type="term" value="F:DNA binding"/>
    <property type="evidence" value="ECO:0007669"/>
    <property type="project" value="InterPro"/>
</dbReference>
<dbReference type="InterPro" id="IPR001387">
    <property type="entry name" value="Cro/C1-type_HTH"/>
</dbReference>
<feature type="domain" description="HTH cro/C1-type" evidence="1">
    <location>
        <begin position="8"/>
        <end position="63"/>
    </location>
</feature>
<proteinExistence type="predicted"/>
<dbReference type="CDD" id="cd00093">
    <property type="entry name" value="HTH_XRE"/>
    <property type="match status" value="1"/>
</dbReference>
<gene>
    <name evidence="2" type="ORF">CI610_00328</name>
</gene>
<dbReference type="EMBL" id="NSIT01000009">
    <property type="protein sequence ID" value="PJE80667.1"/>
    <property type="molecule type" value="Genomic_DNA"/>
</dbReference>
<dbReference type="Gene3D" id="1.10.260.40">
    <property type="entry name" value="lambda repressor-like DNA-binding domains"/>
    <property type="match status" value="1"/>
</dbReference>
<sequence>MEKWQDRVKELMQRKGIGTVGELSRLVDLSKGTLSLSTKEGYDAKLSTINKLARALGVSAKWLLYGEEETWTPVPLLTGDLIGLYFSEDTLIREQQAIMTNILTVYPGGMFDYSKRREDRDYFAIESGQHGLSPYINKGDTVILSQPLPKEDIRRCGTDRFVLAGASGEGRYHEFFLARLEIIGYSVFLYTSLVDRSHKVEYDRHRHRILGIVEQVNREFEVSRS</sequence>
<dbReference type="Pfam" id="PF13443">
    <property type="entry name" value="HTH_26"/>
    <property type="match status" value="1"/>
</dbReference>
<dbReference type="InterPro" id="IPR010982">
    <property type="entry name" value="Lambda_DNA-bd_dom_sf"/>
</dbReference>
<dbReference type="SMART" id="SM00530">
    <property type="entry name" value="HTH_XRE"/>
    <property type="match status" value="1"/>
</dbReference>
<evidence type="ECO:0000259" key="1">
    <source>
        <dbReference type="PROSITE" id="PS50943"/>
    </source>
</evidence>
<dbReference type="PROSITE" id="PS50943">
    <property type="entry name" value="HTH_CROC1"/>
    <property type="match status" value="1"/>
</dbReference>
<reference evidence="2" key="1">
    <citation type="journal article" date="2017" name="Appl. Environ. Microbiol.">
        <title>Molecular characterization of an Endozoicomonas-like organism causing infection in king scallop Pecten maximus L.</title>
        <authorList>
            <person name="Cano I."/>
            <person name="van Aerle R."/>
            <person name="Ross S."/>
            <person name="Verner-Jeffreys D.W."/>
            <person name="Paley R.K."/>
            <person name="Rimmer G."/>
            <person name="Ryder D."/>
            <person name="Hooper P."/>
            <person name="Stone D."/>
            <person name="Feist S.W."/>
        </authorList>
    </citation>
    <scope>NUCLEOTIDE SEQUENCE</scope>
</reference>
<dbReference type="SUPFAM" id="SSF47413">
    <property type="entry name" value="lambda repressor-like DNA-binding domains"/>
    <property type="match status" value="1"/>
</dbReference>
<organism evidence="2">
    <name type="scientific">invertebrate metagenome</name>
    <dbReference type="NCBI Taxonomy" id="1711999"/>
    <lineage>
        <taxon>unclassified sequences</taxon>
        <taxon>metagenomes</taxon>
        <taxon>organismal metagenomes</taxon>
    </lineage>
</organism>
<comment type="caution">
    <text evidence="2">The sequence shown here is derived from an EMBL/GenBank/DDBJ whole genome shotgun (WGS) entry which is preliminary data.</text>
</comment>
<dbReference type="AlphaFoldDB" id="A0A2H9TBU2"/>
<protein>
    <recommendedName>
        <fullName evidence="1">HTH cro/C1-type domain-containing protein</fullName>
    </recommendedName>
</protein>